<dbReference type="PANTHER" id="PTHR40765:SF2">
    <property type="entry name" value="ESX-2 SECRETION SYSTEM ATPASE ECCB2"/>
    <property type="match status" value="1"/>
</dbReference>
<evidence type="ECO:0000313" key="4">
    <source>
        <dbReference type="Proteomes" id="UP000523955"/>
    </source>
</evidence>
<comment type="caution">
    <text evidence="3">The sequence shown here is derived from an EMBL/GenBank/DDBJ whole genome shotgun (WGS) entry which is preliminary data.</text>
</comment>
<dbReference type="AlphaFoldDB" id="A0A7X0VBY6"/>
<protein>
    <submittedName>
        <fullName evidence="3">Type VII secretion protein EccB</fullName>
    </submittedName>
</protein>
<sequence>MATKKDLVEAYAFSRRRLVTAFVSGAPGGREVEPTRPGRTIVGGLALAVLLVAGAAIAGIFAPRDPDDWNKPGLIVSKETGANYVILTESEHPVLRPVLNTTSARLMLDSYSAPKVVSQDTIDQQKIGGDLGILGAPNTLPTPSLLIDSGWTACIDDRTGIRVDVTQDDVVRPLTGSGFVVQSKGTYYVIAVGTADVGQTASAYRYELPQEPKNAQQSDQDNLLAELGLPPRASAAHVSDDWLALFPAGGDLDFTSFELTGFGDPVSYGNSGNVPPGARIGDLVTYPLPDGTTQSLLLTDSGPSVIAPFPLGVYRHTRTPDGFVTASSDGSRSGPGPVEFAQDAPPTVTREEPQYAAARWPAGTLEPVNGQECAVLTAESGSAPTVQLATDPTEEASAADLPPGPNPPRVDPGRGAYVLSGDWDSADEGSPFVIDAKGTSYQLVGADAASRLGYGSYPVAVVPDSWVELFVPGVNLSIDDALCPPAATKDQPCS</sequence>
<feature type="region of interest" description="Disordered" evidence="1">
    <location>
        <begin position="325"/>
        <end position="350"/>
    </location>
</feature>
<dbReference type="Proteomes" id="UP000523955">
    <property type="component" value="Unassembled WGS sequence"/>
</dbReference>
<dbReference type="GO" id="GO:0005576">
    <property type="term" value="C:extracellular region"/>
    <property type="evidence" value="ECO:0007669"/>
    <property type="project" value="TreeGrafter"/>
</dbReference>
<dbReference type="Gene3D" id="3.30.2390.20">
    <property type="entry name" value="Type VII secretion system EccB, repeat 1 domain"/>
    <property type="match status" value="1"/>
</dbReference>
<dbReference type="NCBIfam" id="TIGR03919">
    <property type="entry name" value="T7SS_EccB"/>
    <property type="match status" value="1"/>
</dbReference>
<keyword evidence="2" id="KW-0472">Membrane</keyword>
<keyword evidence="2" id="KW-1133">Transmembrane helix</keyword>
<feature type="region of interest" description="Disordered" evidence="1">
    <location>
        <begin position="388"/>
        <end position="411"/>
    </location>
</feature>
<dbReference type="InterPro" id="IPR007795">
    <property type="entry name" value="T7SS_EccB"/>
</dbReference>
<evidence type="ECO:0000256" key="2">
    <source>
        <dbReference type="SAM" id="Phobius"/>
    </source>
</evidence>
<dbReference type="EMBL" id="JACKXE010000001">
    <property type="protein sequence ID" value="MBB6627673.1"/>
    <property type="molecule type" value="Genomic_DNA"/>
</dbReference>
<evidence type="ECO:0000313" key="3">
    <source>
        <dbReference type="EMBL" id="MBB6627673.1"/>
    </source>
</evidence>
<keyword evidence="2" id="KW-0812">Transmembrane</keyword>
<dbReference type="InterPro" id="IPR044857">
    <property type="entry name" value="T7SS_EccB_R1"/>
</dbReference>
<dbReference type="Pfam" id="PF05108">
    <property type="entry name" value="T7SS_ESX1_EccB"/>
    <property type="match status" value="1"/>
</dbReference>
<evidence type="ECO:0000256" key="1">
    <source>
        <dbReference type="SAM" id="MobiDB-lite"/>
    </source>
</evidence>
<name>A0A7X0VBY6_9ACTN</name>
<feature type="transmembrane region" description="Helical" evidence="2">
    <location>
        <begin position="40"/>
        <end position="62"/>
    </location>
</feature>
<dbReference type="RefSeq" id="WP_185252812.1">
    <property type="nucleotide sequence ID" value="NZ_JACKXE010000001.1"/>
</dbReference>
<organism evidence="3 4">
    <name type="scientific">Nocardioides luti</name>
    <dbReference type="NCBI Taxonomy" id="2761101"/>
    <lineage>
        <taxon>Bacteria</taxon>
        <taxon>Bacillati</taxon>
        <taxon>Actinomycetota</taxon>
        <taxon>Actinomycetes</taxon>
        <taxon>Propionibacteriales</taxon>
        <taxon>Nocardioidaceae</taxon>
        <taxon>Nocardioides</taxon>
    </lineage>
</organism>
<keyword evidence="4" id="KW-1185">Reference proteome</keyword>
<dbReference type="PANTHER" id="PTHR40765">
    <property type="entry name" value="ESX-2 SECRETION SYSTEM ATPASE ECCB2"/>
    <property type="match status" value="1"/>
</dbReference>
<accession>A0A7X0VBY6</accession>
<proteinExistence type="predicted"/>
<reference evidence="3 4" key="1">
    <citation type="submission" date="2020-08" db="EMBL/GenBank/DDBJ databases">
        <authorList>
            <person name="Seo M.-J."/>
        </authorList>
    </citation>
    <scope>NUCLEOTIDE SEQUENCE [LARGE SCALE GENOMIC DNA]</scope>
    <source>
        <strain evidence="3 4">KIGAM211</strain>
    </source>
</reference>
<gene>
    <name evidence="3" type="primary">eccB</name>
    <name evidence="3" type="ORF">H5V45_10110</name>
</gene>